<organism evidence="3 4">
    <name type="scientific">Pseudomonas fluorescens</name>
    <dbReference type="NCBI Taxonomy" id="294"/>
    <lineage>
        <taxon>Bacteria</taxon>
        <taxon>Pseudomonadati</taxon>
        <taxon>Pseudomonadota</taxon>
        <taxon>Gammaproteobacteria</taxon>
        <taxon>Pseudomonadales</taxon>
        <taxon>Pseudomonadaceae</taxon>
        <taxon>Pseudomonas</taxon>
    </lineage>
</organism>
<evidence type="ECO:0000256" key="1">
    <source>
        <dbReference type="SAM" id="MobiDB-lite"/>
    </source>
</evidence>
<feature type="transmembrane region" description="Helical" evidence="2">
    <location>
        <begin position="460"/>
        <end position="483"/>
    </location>
</feature>
<comment type="caution">
    <text evidence="3">The sequence shown here is derived from an EMBL/GenBank/DDBJ whole genome shotgun (WGS) entry which is preliminary data.</text>
</comment>
<gene>
    <name evidence="3" type="ORF">A1D17_03440</name>
</gene>
<feature type="transmembrane region" description="Helical" evidence="2">
    <location>
        <begin position="26"/>
        <end position="49"/>
    </location>
</feature>
<keyword evidence="2" id="KW-0472">Membrane</keyword>
<dbReference type="AlphaFoldDB" id="A0A162B2A1"/>
<feature type="transmembrane region" description="Helical" evidence="2">
    <location>
        <begin position="495"/>
        <end position="517"/>
    </location>
</feature>
<reference evidence="3 4" key="2">
    <citation type="journal article" date="2018" name="Nature">
        <title>Mutant phenotypes for thousands of bacterial genes of unknown function.</title>
        <authorList>
            <person name="Price M.N."/>
            <person name="Wetmore K.M."/>
            <person name="Waters R.J."/>
            <person name="Callaghan M."/>
            <person name="Ray J."/>
            <person name="Liu H."/>
            <person name="Kuehl J.V."/>
            <person name="Melnyk R.A."/>
            <person name="Lamson J.S."/>
            <person name="Suh Y."/>
            <person name="Carlson H.K."/>
            <person name="Esquivel Z."/>
            <person name="Sadeeshkumar H."/>
            <person name="Chakraborty R."/>
            <person name="Zane G.M."/>
            <person name="Rubin B.E."/>
            <person name="Wall J.D."/>
            <person name="Visel A."/>
            <person name="Bristow J."/>
            <person name="Blow M.J."/>
            <person name="Arkin A.P."/>
            <person name="Deutschbauer A.M."/>
        </authorList>
    </citation>
    <scope>NUCLEOTIDE SEQUENCE [LARGE SCALE GENOMIC DNA]</scope>
    <source>
        <strain evidence="3 4">FW300-N1B4</strain>
    </source>
</reference>
<accession>A0A162B2A1</accession>
<feature type="region of interest" description="Disordered" evidence="1">
    <location>
        <begin position="660"/>
        <end position="689"/>
    </location>
</feature>
<evidence type="ECO:0000313" key="3">
    <source>
        <dbReference type="EMBL" id="KZN20606.1"/>
    </source>
</evidence>
<evidence type="ECO:0000313" key="4">
    <source>
        <dbReference type="Proteomes" id="UP000076489"/>
    </source>
</evidence>
<dbReference type="Proteomes" id="UP000076489">
    <property type="component" value="Unassembled WGS sequence"/>
</dbReference>
<reference evidence="4" key="1">
    <citation type="submission" date="2016-03" db="EMBL/GenBank/DDBJ databases">
        <authorList>
            <person name="Ray J."/>
            <person name="Price M."/>
            <person name="Deutschbauer A."/>
        </authorList>
    </citation>
    <scope>NUCLEOTIDE SEQUENCE [LARGE SCALE GENOMIC DNA]</scope>
    <source>
        <strain evidence="4">FW300-N1B4</strain>
    </source>
</reference>
<proteinExistence type="predicted"/>
<protein>
    <submittedName>
        <fullName evidence="3">Uncharacterized protein</fullName>
    </submittedName>
</protein>
<dbReference type="EMBL" id="LUKJ01000002">
    <property type="protein sequence ID" value="KZN20606.1"/>
    <property type="molecule type" value="Genomic_DNA"/>
</dbReference>
<keyword evidence="2" id="KW-1133">Transmembrane helix</keyword>
<feature type="transmembrane region" description="Helical" evidence="2">
    <location>
        <begin position="56"/>
        <end position="74"/>
    </location>
</feature>
<feature type="transmembrane region" description="Helical" evidence="2">
    <location>
        <begin position="548"/>
        <end position="566"/>
    </location>
</feature>
<sequence length="689" mass="71997">MYLKVLSGSMIELVQYYFTQWSPYHAALRGAAVAIIFSGGLAWMGILILRAPMDRLKGVVGAGVILVLCAIFLSSSDKSSTLYMGSSAKGGPVANGSYWSYTVIGNIYSVMKSGIDTVFNSELAEYYGGIDGPSKQKLMIAYDDAAERNAKAFEGSPAYDIYLDYMTKCNKAVLDSYGVKSNQRAFKGVGLMASTRIAIDERDTSVLTTSAQLVKKKAMEDVQSLYASWREDNDSWAMDEVKLAFSQVIGGVTGGTAGLIKGVTNPVTLGEDKADGEAALKAIPDERNPFNGKSVGYLIPSKAYWDKKNNLPASGSEFLDSRTDLGGNYTQAGIQEDKPLVGGESGEGAEVKKFYPKNCYDAYKLSSEAIKAWRDSNVGNPAYKDATVAGAFMQTSAGQRVGERGNEEVKRRILAAGGTVPANGLGDDFASGADAAYSAGIDVYAEIAEFMLRYKVPMTILTVAMMAAALLVAFPLFCVMAVFMGPGILWTYLKLISLCFLVAFLNDLFLGMAANVISANSLSMASDAGYIPGAGSLANDMAASGSKAVIFSALTVLELVFAKLLLWDDVKAIGSFNPGSIGVDAASSGLAKVGSAALAVATLGRSAIAGGAAGSAVVKSTTSAVSQFGKSVNNVSQIMSSRPKSTGGFASSAVKATADTTRALSSLVPKKPSGGGKGGNGKDGGKPKP</sequence>
<name>A0A162B2A1_PSEFL</name>
<evidence type="ECO:0000256" key="2">
    <source>
        <dbReference type="SAM" id="Phobius"/>
    </source>
</evidence>
<keyword evidence="2" id="KW-0812">Transmembrane</keyword>
<feature type="compositionally biased region" description="Gly residues" evidence="1">
    <location>
        <begin position="673"/>
        <end position="682"/>
    </location>
</feature>